<dbReference type="AlphaFoldDB" id="A0A543AX70"/>
<feature type="domain" description="N-acetyltransferase" evidence="4">
    <location>
        <begin position="47"/>
        <end position="202"/>
    </location>
</feature>
<organism evidence="5 6">
    <name type="scientific">Stackebrandtia endophytica</name>
    <dbReference type="NCBI Taxonomy" id="1496996"/>
    <lineage>
        <taxon>Bacteria</taxon>
        <taxon>Bacillati</taxon>
        <taxon>Actinomycetota</taxon>
        <taxon>Actinomycetes</taxon>
        <taxon>Glycomycetales</taxon>
        <taxon>Glycomycetaceae</taxon>
        <taxon>Stackebrandtia</taxon>
    </lineage>
</organism>
<evidence type="ECO:0000259" key="4">
    <source>
        <dbReference type="PROSITE" id="PS51186"/>
    </source>
</evidence>
<dbReference type="Pfam" id="PF13480">
    <property type="entry name" value="Acetyltransf_6"/>
    <property type="match status" value="1"/>
</dbReference>
<dbReference type="InParanoid" id="A0A543AX70"/>
<dbReference type="CDD" id="cd04301">
    <property type="entry name" value="NAT_SF"/>
    <property type="match status" value="1"/>
</dbReference>
<dbReference type="InterPro" id="IPR000182">
    <property type="entry name" value="GNAT_dom"/>
</dbReference>
<sequence>MRRHDTIAKVTTPTDTPEPARRPTTGEPDSVNHGPMAPDQRLPPVEPVIRPLDLDRDLATLVPLYSSAHPSELVNADRLRHDIAITSETRRLDLVAEVDGQVRGYAFTHLDTSIDFEGATIAQVMVEPAHRCRGIGQALAKRLREHWETIGSKVVVGRVAIEDSLIFAMRQRFAPTSMQRVSRLDLSTPVQVPPVPEGITLRTLAESDDYTPVYEVYTVVLNEVYNDGPRTPMPYDTWHTACAEDPLLDRETTVIAFDGDRPVAVSWMARAGDRLESMLGGVIPEYRGRSLSQLVRAESLRIARDNGVVEAFTASDQDNAAVFAVNDKLGYEPYIKQYTVMRQL</sequence>
<evidence type="ECO:0000256" key="3">
    <source>
        <dbReference type="SAM" id="MobiDB-lite"/>
    </source>
</evidence>
<keyword evidence="1 5" id="KW-0808">Transferase</keyword>
<dbReference type="EMBL" id="VFOW01000001">
    <property type="protein sequence ID" value="TQL77159.1"/>
    <property type="molecule type" value="Genomic_DNA"/>
</dbReference>
<dbReference type="InterPro" id="IPR050832">
    <property type="entry name" value="Bact_Acetyltransf"/>
</dbReference>
<evidence type="ECO:0000313" key="5">
    <source>
        <dbReference type="EMBL" id="TQL77159.1"/>
    </source>
</evidence>
<gene>
    <name evidence="5" type="ORF">FB566_2709</name>
</gene>
<dbReference type="InterPro" id="IPR016181">
    <property type="entry name" value="Acyl_CoA_acyltransferase"/>
</dbReference>
<dbReference type="PROSITE" id="PS51186">
    <property type="entry name" value="GNAT"/>
    <property type="match status" value="2"/>
</dbReference>
<reference evidence="5 6" key="1">
    <citation type="submission" date="2019-06" db="EMBL/GenBank/DDBJ databases">
        <title>Sequencing the genomes of 1000 actinobacteria strains.</title>
        <authorList>
            <person name="Klenk H.-P."/>
        </authorList>
    </citation>
    <scope>NUCLEOTIDE SEQUENCE [LARGE SCALE GENOMIC DNA]</scope>
    <source>
        <strain evidence="5 6">DSM 45928</strain>
    </source>
</reference>
<dbReference type="InterPro" id="IPR038740">
    <property type="entry name" value="BioF2-like_GNAT_dom"/>
</dbReference>
<dbReference type="Proteomes" id="UP000317043">
    <property type="component" value="Unassembled WGS sequence"/>
</dbReference>
<accession>A0A543AX70</accession>
<evidence type="ECO:0000256" key="2">
    <source>
        <dbReference type="ARBA" id="ARBA00023315"/>
    </source>
</evidence>
<dbReference type="Gene3D" id="3.40.630.30">
    <property type="match status" value="1"/>
</dbReference>
<feature type="domain" description="N-acetyltransferase" evidence="4">
    <location>
        <begin position="199"/>
        <end position="344"/>
    </location>
</feature>
<keyword evidence="6" id="KW-1185">Reference proteome</keyword>
<evidence type="ECO:0000256" key="1">
    <source>
        <dbReference type="ARBA" id="ARBA00022679"/>
    </source>
</evidence>
<name>A0A543AX70_9ACTN</name>
<proteinExistence type="predicted"/>
<evidence type="ECO:0000313" key="6">
    <source>
        <dbReference type="Proteomes" id="UP000317043"/>
    </source>
</evidence>
<dbReference type="GO" id="GO:0016747">
    <property type="term" value="F:acyltransferase activity, transferring groups other than amino-acyl groups"/>
    <property type="evidence" value="ECO:0007669"/>
    <property type="project" value="InterPro"/>
</dbReference>
<comment type="caution">
    <text evidence="5">The sequence shown here is derived from an EMBL/GenBank/DDBJ whole genome shotgun (WGS) entry which is preliminary data.</text>
</comment>
<keyword evidence="2" id="KW-0012">Acyltransferase</keyword>
<dbReference type="PANTHER" id="PTHR43877">
    <property type="entry name" value="AMINOALKYLPHOSPHONATE N-ACETYLTRANSFERASE-RELATED-RELATED"/>
    <property type="match status" value="1"/>
</dbReference>
<dbReference type="Pfam" id="PF00583">
    <property type="entry name" value="Acetyltransf_1"/>
    <property type="match status" value="1"/>
</dbReference>
<dbReference type="SUPFAM" id="SSF55729">
    <property type="entry name" value="Acyl-CoA N-acyltransferases (Nat)"/>
    <property type="match status" value="2"/>
</dbReference>
<protein>
    <submittedName>
        <fullName evidence="5">Acetyltransferase (GNAT) family protein</fullName>
    </submittedName>
</protein>
<feature type="region of interest" description="Disordered" evidence="3">
    <location>
        <begin position="1"/>
        <end position="44"/>
    </location>
</feature>